<keyword evidence="3" id="KW-1185">Reference proteome</keyword>
<protein>
    <submittedName>
        <fullName evidence="2">Uncharacterized protein</fullName>
    </submittedName>
</protein>
<evidence type="ECO:0000313" key="3">
    <source>
        <dbReference type="Proteomes" id="UP001231924"/>
    </source>
</evidence>
<dbReference type="RefSeq" id="WP_286057068.1">
    <property type="nucleotide sequence ID" value="NZ_JASVWF010000011.1"/>
</dbReference>
<dbReference type="EMBL" id="JASVWF010000011">
    <property type="protein sequence ID" value="MDL5160465.1"/>
    <property type="molecule type" value="Genomic_DNA"/>
</dbReference>
<feature type="region of interest" description="Disordered" evidence="1">
    <location>
        <begin position="78"/>
        <end position="164"/>
    </location>
</feature>
<gene>
    <name evidence="2" type="ORF">QRT03_31175</name>
</gene>
<evidence type="ECO:0000313" key="2">
    <source>
        <dbReference type="EMBL" id="MDL5160465.1"/>
    </source>
</evidence>
<feature type="compositionally biased region" description="Basic and acidic residues" evidence="1">
    <location>
        <begin position="84"/>
        <end position="93"/>
    </location>
</feature>
<feature type="compositionally biased region" description="Basic and acidic residues" evidence="1">
    <location>
        <begin position="201"/>
        <end position="210"/>
    </location>
</feature>
<feature type="region of interest" description="Disordered" evidence="1">
    <location>
        <begin position="201"/>
        <end position="224"/>
    </location>
</feature>
<feature type="compositionally biased region" description="Basic and acidic residues" evidence="1">
    <location>
        <begin position="122"/>
        <end position="132"/>
    </location>
</feature>
<name>A0ABT7MIF6_9PSEU</name>
<comment type="caution">
    <text evidence="2">The sequence shown here is derived from an EMBL/GenBank/DDBJ whole genome shotgun (WGS) entry which is preliminary data.</text>
</comment>
<evidence type="ECO:0000256" key="1">
    <source>
        <dbReference type="SAM" id="MobiDB-lite"/>
    </source>
</evidence>
<proteinExistence type="predicted"/>
<sequence length="237" mass="25956">MRLAEDLRREIPVLRHTPVGRLIPALTRFAASPTTWSVAELVPLIWHVAHTKGWTTNPTKIRNPAVWLAHLLQGIADTDPADLPPEHPEHPSARADSSAVISPDDPWAATLLPHPTSGAAAGHDHADDHADDHEDGEGPTAGHDGLGWALRPGQPVPELPIRGIGRDHRHETLWDARSREHRHEHRWAEIARERRDQAAAAAERRGENTCEHGVGGAGPTGRSPRCAYCRYSVEPAT</sequence>
<dbReference type="Proteomes" id="UP001231924">
    <property type="component" value="Unassembled WGS sequence"/>
</dbReference>
<accession>A0ABT7MIF6</accession>
<reference evidence="2 3" key="1">
    <citation type="submission" date="2023-06" db="EMBL/GenBank/DDBJ databases">
        <title>Actinomycetospora Odt1-22.</title>
        <authorList>
            <person name="Supong K."/>
        </authorList>
    </citation>
    <scope>NUCLEOTIDE SEQUENCE [LARGE SCALE GENOMIC DNA]</scope>
    <source>
        <strain evidence="2 3">Odt1-22</strain>
    </source>
</reference>
<organism evidence="2 3">
    <name type="scientific">Actinomycetospora termitidis</name>
    <dbReference type="NCBI Taxonomy" id="3053470"/>
    <lineage>
        <taxon>Bacteria</taxon>
        <taxon>Bacillati</taxon>
        <taxon>Actinomycetota</taxon>
        <taxon>Actinomycetes</taxon>
        <taxon>Pseudonocardiales</taxon>
        <taxon>Pseudonocardiaceae</taxon>
        <taxon>Actinomycetospora</taxon>
    </lineage>
</organism>